<evidence type="ECO:0000259" key="2">
    <source>
        <dbReference type="PROSITE" id="PS50801"/>
    </source>
</evidence>
<dbReference type="OrthoDB" id="3393696at2"/>
<sequence length="144" mass="14896">MDGHARMSSHDIQLSPPPTRSRVVTVTPTPEIIPRCPATVALQQFSGSIDARNIADAAAALDAVLAQVPGSAIIDMTTVDFVNVSGVALLARFCEDAKRAGIVVTCAVNRCVSRAVALCASAIPTDQLSCAALLEALDVDAAVR</sequence>
<reference evidence="3" key="1">
    <citation type="submission" date="2012-02" db="EMBL/GenBank/DDBJ databases">
        <title>Whole genome shotgun sequence of Gordonia otitidis NBRC 100426.</title>
        <authorList>
            <person name="Yoshida I."/>
            <person name="Hosoyama A."/>
            <person name="Tsuchikane K."/>
            <person name="Katsumata H."/>
            <person name="Yamazaki S."/>
            <person name="Fujita N."/>
        </authorList>
    </citation>
    <scope>NUCLEOTIDE SEQUENCE [LARGE SCALE GENOMIC DNA]</scope>
    <source>
        <strain evidence="3">NBRC 100426</strain>
    </source>
</reference>
<feature type="region of interest" description="Disordered" evidence="1">
    <location>
        <begin position="1"/>
        <end position="23"/>
    </location>
</feature>
<dbReference type="SUPFAM" id="SSF52091">
    <property type="entry name" value="SpoIIaa-like"/>
    <property type="match status" value="1"/>
</dbReference>
<protein>
    <recommendedName>
        <fullName evidence="2">STAS domain-containing protein</fullName>
    </recommendedName>
</protein>
<feature type="domain" description="STAS" evidence="2">
    <location>
        <begin position="40"/>
        <end position="104"/>
    </location>
</feature>
<dbReference type="InterPro" id="IPR036513">
    <property type="entry name" value="STAS_dom_sf"/>
</dbReference>
<evidence type="ECO:0000313" key="4">
    <source>
        <dbReference type="Proteomes" id="UP000005038"/>
    </source>
</evidence>
<dbReference type="Pfam" id="PF01740">
    <property type="entry name" value="STAS"/>
    <property type="match status" value="1"/>
</dbReference>
<dbReference type="Gene3D" id="3.30.750.24">
    <property type="entry name" value="STAS domain"/>
    <property type="match status" value="1"/>
</dbReference>
<evidence type="ECO:0000256" key="1">
    <source>
        <dbReference type="SAM" id="MobiDB-lite"/>
    </source>
</evidence>
<dbReference type="STRING" id="1108044.GOOTI_105_00090"/>
<gene>
    <name evidence="3" type="ORF">GOOTI_105_00090</name>
</gene>
<organism evidence="3 4">
    <name type="scientific">Gordonia otitidis (strain DSM 44809 / CCUG 52243 / JCM 12355 / NBRC 100426 / IFM 10032)</name>
    <dbReference type="NCBI Taxonomy" id="1108044"/>
    <lineage>
        <taxon>Bacteria</taxon>
        <taxon>Bacillati</taxon>
        <taxon>Actinomycetota</taxon>
        <taxon>Actinomycetes</taxon>
        <taxon>Mycobacteriales</taxon>
        <taxon>Gordoniaceae</taxon>
        <taxon>Gordonia</taxon>
    </lineage>
</organism>
<dbReference type="Proteomes" id="UP000005038">
    <property type="component" value="Unassembled WGS sequence"/>
</dbReference>
<dbReference type="PROSITE" id="PS50801">
    <property type="entry name" value="STAS"/>
    <property type="match status" value="1"/>
</dbReference>
<dbReference type="EMBL" id="BAFB01000105">
    <property type="protein sequence ID" value="GAB34344.1"/>
    <property type="molecule type" value="Genomic_DNA"/>
</dbReference>
<name>H5TLI6_GORO1</name>
<accession>H5TLI6</accession>
<keyword evidence="4" id="KW-1185">Reference proteome</keyword>
<evidence type="ECO:0000313" key="3">
    <source>
        <dbReference type="EMBL" id="GAB34344.1"/>
    </source>
</evidence>
<comment type="caution">
    <text evidence="3">The sequence shown here is derived from an EMBL/GenBank/DDBJ whole genome shotgun (WGS) entry which is preliminary data.</text>
</comment>
<dbReference type="AlphaFoldDB" id="H5TLI6"/>
<proteinExistence type="predicted"/>
<dbReference type="InterPro" id="IPR002645">
    <property type="entry name" value="STAS_dom"/>
</dbReference>